<dbReference type="SUPFAM" id="SSF56801">
    <property type="entry name" value="Acetyl-CoA synthetase-like"/>
    <property type="match status" value="1"/>
</dbReference>
<dbReference type="InterPro" id="IPR045851">
    <property type="entry name" value="AMP-bd_C_sf"/>
</dbReference>
<dbReference type="Gene3D" id="3.30.300.30">
    <property type="match status" value="1"/>
</dbReference>
<evidence type="ECO:0000256" key="2">
    <source>
        <dbReference type="ARBA" id="ARBA00022598"/>
    </source>
</evidence>
<dbReference type="Gene3D" id="3.40.50.12780">
    <property type="entry name" value="N-terminal domain of ligase-like"/>
    <property type="match status" value="1"/>
</dbReference>
<sequence length="584" mass="61830">MPGRTVPTVTEPEDPAVGPGADRPSSTRSRRPVAATTLGDLLHRRAAEHPAREAIVFPAERASYGELADRAHALGRGLLALGVAPGDRVGILLPASVDLVALLVAVTDVGAIAVPINARFKAVELSGIVAHSGMRVLVTAPPQPGEPDFLDLLAETFPHLAGSGPGELVLPEAPELRHVVHLGGPGGAGIVAGAEFDALAAGTDPAAVERAAQGVRVRDTALLVYTSGTTASPKGAMLSHEAVTRLADGIARERMPLSGADRVWTAIPLFHGGGITFALSCLTAGATFVHPRFFDPSTTLDLLVRERVTVALAAFETIWMPVLNRPDFAEHDLSRIRVVMAVGVPERLRTMAARLPHAVHVSCVAMTESSAFLTLNRLDDPPAARAETGGHPMPGMQCRVVDPESGADLPPGTPGELLFRGPNAFDGYFRDPELTAQVFDEHGWFHSGDVVVADEDGRLTFLSRLKDMLKVGGENVSAAEVEGHLLGHPAVGIVAVVAAPDARYVEVPAAFVQLAPGQEATEQELVDFCVGRIASYRVPRYIRFVTEWPMSGTKIRKVELRRRIAAELDDAGVTEAPRVDGRHG</sequence>
<proteinExistence type="inferred from homology"/>
<accession>A0ABS4VV55</accession>
<name>A0ABS4VV55_9PSEU</name>
<dbReference type="Pfam" id="PF00501">
    <property type="entry name" value="AMP-binding"/>
    <property type="match status" value="1"/>
</dbReference>
<organism evidence="6 7">
    <name type="scientific">Pseudonocardia parietis</name>
    <dbReference type="NCBI Taxonomy" id="570936"/>
    <lineage>
        <taxon>Bacteria</taxon>
        <taxon>Bacillati</taxon>
        <taxon>Actinomycetota</taxon>
        <taxon>Actinomycetes</taxon>
        <taxon>Pseudonocardiales</taxon>
        <taxon>Pseudonocardiaceae</taxon>
        <taxon>Pseudonocardia</taxon>
    </lineage>
</organism>
<protein>
    <submittedName>
        <fullName evidence="6">Fatty-acyl-CoA synthase</fullName>
        <ecNumber evidence="6">6.2.1.-</ecNumber>
    </submittedName>
</protein>
<comment type="caution">
    <text evidence="6">The sequence shown here is derived from an EMBL/GenBank/DDBJ whole genome shotgun (WGS) entry which is preliminary data.</text>
</comment>
<dbReference type="InterPro" id="IPR000873">
    <property type="entry name" value="AMP-dep_synth/lig_dom"/>
</dbReference>
<evidence type="ECO:0000313" key="6">
    <source>
        <dbReference type="EMBL" id="MBP2367791.1"/>
    </source>
</evidence>
<dbReference type="RefSeq" id="WP_210027965.1">
    <property type="nucleotide sequence ID" value="NZ_JAGINU010000001.1"/>
</dbReference>
<gene>
    <name evidence="6" type="ORF">JOF36_003487</name>
</gene>
<dbReference type="Proteomes" id="UP001519295">
    <property type="component" value="Unassembled WGS sequence"/>
</dbReference>
<evidence type="ECO:0000313" key="7">
    <source>
        <dbReference type="Proteomes" id="UP001519295"/>
    </source>
</evidence>
<dbReference type="InterPro" id="IPR042099">
    <property type="entry name" value="ANL_N_sf"/>
</dbReference>
<comment type="similarity">
    <text evidence="1">Belongs to the ATP-dependent AMP-binding enzyme family.</text>
</comment>
<feature type="domain" description="AMP-dependent synthetase/ligase" evidence="4">
    <location>
        <begin position="43"/>
        <end position="429"/>
    </location>
</feature>
<dbReference type="EC" id="6.2.1.-" evidence="6"/>
<evidence type="ECO:0000259" key="4">
    <source>
        <dbReference type="Pfam" id="PF00501"/>
    </source>
</evidence>
<dbReference type="EMBL" id="JAGINU010000001">
    <property type="protein sequence ID" value="MBP2367791.1"/>
    <property type="molecule type" value="Genomic_DNA"/>
</dbReference>
<evidence type="ECO:0000256" key="1">
    <source>
        <dbReference type="ARBA" id="ARBA00006432"/>
    </source>
</evidence>
<feature type="domain" description="AMP-binding enzyme C-terminal" evidence="5">
    <location>
        <begin position="480"/>
        <end position="552"/>
    </location>
</feature>
<dbReference type="Pfam" id="PF13193">
    <property type="entry name" value="AMP-binding_C"/>
    <property type="match status" value="1"/>
</dbReference>
<dbReference type="GO" id="GO:0016874">
    <property type="term" value="F:ligase activity"/>
    <property type="evidence" value="ECO:0007669"/>
    <property type="project" value="UniProtKB-KW"/>
</dbReference>
<keyword evidence="7" id="KW-1185">Reference proteome</keyword>
<dbReference type="PANTHER" id="PTHR43201">
    <property type="entry name" value="ACYL-COA SYNTHETASE"/>
    <property type="match status" value="1"/>
</dbReference>
<feature type="region of interest" description="Disordered" evidence="3">
    <location>
        <begin position="1"/>
        <end position="33"/>
    </location>
</feature>
<evidence type="ECO:0000259" key="5">
    <source>
        <dbReference type="Pfam" id="PF13193"/>
    </source>
</evidence>
<reference evidence="6 7" key="1">
    <citation type="submission" date="2021-03" db="EMBL/GenBank/DDBJ databases">
        <title>Sequencing the genomes of 1000 actinobacteria strains.</title>
        <authorList>
            <person name="Klenk H.-P."/>
        </authorList>
    </citation>
    <scope>NUCLEOTIDE SEQUENCE [LARGE SCALE GENOMIC DNA]</scope>
    <source>
        <strain evidence="6 7">DSM 45256</strain>
    </source>
</reference>
<dbReference type="PANTHER" id="PTHR43201:SF5">
    <property type="entry name" value="MEDIUM-CHAIN ACYL-COA LIGASE ACSF2, MITOCHONDRIAL"/>
    <property type="match status" value="1"/>
</dbReference>
<evidence type="ECO:0000256" key="3">
    <source>
        <dbReference type="SAM" id="MobiDB-lite"/>
    </source>
</evidence>
<dbReference type="InterPro" id="IPR025110">
    <property type="entry name" value="AMP-bd_C"/>
</dbReference>
<keyword evidence="2 6" id="KW-0436">Ligase</keyword>